<sequence>MQCCLPYYYKGAGIVVNVAPGGPGPTRAAILRAPTHPPGPSPLQFLHKPMQQTPLVDTIGVGQGEHF</sequence>
<organism evidence="1 2">
    <name type="scientific">Xenopus laevis</name>
    <name type="common">African clawed frog</name>
    <dbReference type="NCBI Taxonomy" id="8355"/>
    <lineage>
        <taxon>Eukaryota</taxon>
        <taxon>Metazoa</taxon>
        <taxon>Chordata</taxon>
        <taxon>Craniata</taxon>
        <taxon>Vertebrata</taxon>
        <taxon>Euteleostomi</taxon>
        <taxon>Amphibia</taxon>
        <taxon>Batrachia</taxon>
        <taxon>Anura</taxon>
        <taxon>Pipoidea</taxon>
        <taxon>Pipidae</taxon>
        <taxon>Xenopodinae</taxon>
        <taxon>Xenopus</taxon>
        <taxon>Xenopus</taxon>
    </lineage>
</organism>
<protein>
    <submittedName>
        <fullName evidence="1">Uncharacterized protein</fullName>
    </submittedName>
</protein>
<name>A0A974E396_XENLA</name>
<proteinExistence type="predicted"/>
<accession>A0A974E396</accession>
<dbReference type="Proteomes" id="UP000694892">
    <property type="component" value="Chromosome 1L"/>
</dbReference>
<evidence type="ECO:0000313" key="2">
    <source>
        <dbReference type="Proteomes" id="UP000694892"/>
    </source>
</evidence>
<evidence type="ECO:0000313" key="1">
    <source>
        <dbReference type="EMBL" id="OCU02669.1"/>
    </source>
</evidence>
<dbReference type="EMBL" id="CM004466">
    <property type="protein sequence ID" value="OCU02669.1"/>
    <property type="molecule type" value="Genomic_DNA"/>
</dbReference>
<gene>
    <name evidence="1" type="ORF">XELAEV_18008435mg</name>
</gene>
<dbReference type="AlphaFoldDB" id="A0A974E396"/>
<reference evidence="2" key="1">
    <citation type="journal article" date="2016" name="Nature">
        <title>Genome evolution in the allotetraploid frog Xenopus laevis.</title>
        <authorList>
            <person name="Session A.M."/>
            <person name="Uno Y."/>
            <person name="Kwon T."/>
            <person name="Chapman J.A."/>
            <person name="Toyoda A."/>
            <person name="Takahashi S."/>
            <person name="Fukui A."/>
            <person name="Hikosaka A."/>
            <person name="Suzuki A."/>
            <person name="Kondo M."/>
            <person name="van Heeringen S.J."/>
            <person name="Quigley I."/>
            <person name="Heinz S."/>
            <person name="Ogino H."/>
            <person name="Ochi H."/>
            <person name="Hellsten U."/>
            <person name="Lyons J.B."/>
            <person name="Simakov O."/>
            <person name="Putnam N."/>
            <person name="Stites J."/>
            <person name="Kuroki Y."/>
            <person name="Tanaka T."/>
            <person name="Michiue T."/>
            <person name="Watanabe M."/>
            <person name="Bogdanovic O."/>
            <person name="Lister R."/>
            <person name="Georgiou G."/>
            <person name="Paranjpe S.S."/>
            <person name="van Kruijsbergen I."/>
            <person name="Shu S."/>
            <person name="Carlson J."/>
            <person name="Kinoshita T."/>
            <person name="Ohta Y."/>
            <person name="Mawaribuchi S."/>
            <person name="Jenkins J."/>
            <person name="Grimwood J."/>
            <person name="Schmutz J."/>
            <person name="Mitros T."/>
            <person name="Mozaffari S.V."/>
            <person name="Suzuki Y."/>
            <person name="Haramoto Y."/>
            <person name="Yamamoto T.S."/>
            <person name="Takagi C."/>
            <person name="Heald R."/>
            <person name="Miller K."/>
            <person name="Haudenschild C."/>
            <person name="Kitzman J."/>
            <person name="Nakayama T."/>
            <person name="Izutsu Y."/>
            <person name="Robert J."/>
            <person name="Fortriede J."/>
            <person name="Burns K."/>
            <person name="Lotay V."/>
            <person name="Karimi K."/>
            <person name="Yasuoka Y."/>
            <person name="Dichmann D.S."/>
            <person name="Flajnik M.F."/>
            <person name="Houston D.W."/>
            <person name="Shendure J."/>
            <person name="DuPasquier L."/>
            <person name="Vize P.D."/>
            <person name="Zorn A.M."/>
            <person name="Ito M."/>
            <person name="Marcotte E.M."/>
            <person name="Wallingford J.B."/>
            <person name="Ito Y."/>
            <person name="Asashima M."/>
            <person name="Ueno N."/>
            <person name="Matsuda Y."/>
            <person name="Veenstra G.J."/>
            <person name="Fujiyama A."/>
            <person name="Harland R.M."/>
            <person name="Taira M."/>
            <person name="Rokhsar D.S."/>
        </authorList>
    </citation>
    <scope>NUCLEOTIDE SEQUENCE [LARGE SCALE GENOMIC DNA]</scope>
    <source>
        <strain evidence="2">J</strain>
    </source>
</reference>